<dbReference type="Proteomes" id="UP000499080">
    <property type="component" value="Unassembled WGS sequence"/>
</dbReference>
<organism evidence="1 2">
    <name type="scientific">Araneus ventricosus</name>
    <name type="common">Orbweaver spider</name>
    <name type="synonym">Epeira ventricosa</name>
    <dbReference type="NCBI Taxonomy" id="182803"/>
    <lineage>
        <taxon>Eukaryota</taxon>
        <taxon>Metazoa</taxon>
        <taxon>Ecdysozoa</taxon>
        <taxon>Arthropoda</taxon>
        <taxon>Chelicerata</taxon>
        <taxon>Arachnida</taxon>
        <taxon>Araneae</taxon>
        <taxon>Araneomorphae</taxon>
        <taxon>Entelegynae</taxon>
        <taxon>Araneoidea</taxon>
        <taxon>Araneidae</taxon>
        <taxon>Araneus</taxon>
    </lineage>
</organism>
<evidence type="ECO:0000313" key="1">
    <source>
        <dbReference type="EMBL" id="GBM57793.1"/>
    </source>
</evidence>
<dbReference type="EMBL" id="BGPR01001606">
    <property type="protein sequence ID" value="GBM57793.1"/>
    <property type="molecule type" value="Genomic_DNA"/>
</dbReference>
<proteinExistence type="predicted"/>
<keyword evidence="2" id="KW-1185">Reference proteome</keyword>
<sequence length="98" mass="10986">MDEPLTLQDIFFRGRRYGSHMGRYLGCKEDVADSIKIFKELEGLLATAYRCPGEASIGELGRAFVLDGLAFMDYVMHSFFLASTDSYAISRVGFDDLV</sequence>
<gene>
    <name evidence="1" type="ORF">AVEN_90957_1</name>
</gene>
<reference evidence="1 2" key="1">
    <citation type="journal article" date="2019" name="Sci. Rep.">
        <title>Orb-weaving spider Araneus ventricosus genome elucidates the spidroin gene catalogue.</title>
        <authorList>
            <person name="Kono N."/>
            <person name="Nakamura H."/>
            <person name="Ohtoshi R."/>
            <person name="Moran D.A.P."/>
            <person name="Shinohara A."/>
            <person name="Yoshida Y."/>
            <person name="Fujiwara M."/>
            <person name="Mori M."/>
            <person name="Tomita M."/>
            <person name="Arakawa K."/>
        </authorList>
    </citation>
    <scope>NUCLEOTIDE SEQUENCE [LARGE SCALE GENOMIC DNA]</scope>
</reference>
<dbReference type="AlphaFoldDB" id="A0A4Y2GW87"/>
<name>A0A4Y2GW87_ARAVE</name>
<protein>
    <submittedName>
        <fullName evidence="1">Uncharacterized protein</fullName>
    </submittedName>
</protein>
<accession>A0A4Y2GW87</accession>
<evidence type="ECO:0000313" key="2">
    <source>
        <dbReference type="Proteomes" id="UP000499080"/>
    </source>
</evidence>
<comment type="caution">
    <text evidence="1">The sequence shown here is derived from an EMBL/GenBank/DDBJ whole genome shotgun (WGS) entry which is preliminary data.</text>
</comment>